<dbReference type="InterPro" id="IPR007603">
    <property type="entry name" value="Choline_transptr-like"/>
</dbReference>
<sequence>MAYGHEPGPDDPGVPLISGPSLFEMKNRPRRDTGWLVAYLLVLFAAFGGGIYAFVNRNTRYSELLSPDSLLDPALCPAGASHAARRLLQAGPDAPSAFDLDLFMRAAGAWLGASVGGAVLVGLAFIALVQHSPAALVITALAMQVAIPFALGGLALAQHAALPGGLLLGLGTLTLLLWALWWPQIKLVTSLLGLAGRGVSANPVLVPTALGLQLALLGLLEAPLVLAGLAGLANGNLTYNPDRADGGAATRGDQCVDDGGQQTLCCVWQLQPWVPSLLSLVGLAATWSMFLAFQAKLFTVAGTIAQWYFHERPGQGAGTSARGPEPHGRRPPSRVLTALRFALGPSLGSLCCGAAVLTLVAMIRQALQKARKESSRNLVFACAAACLQLLLTFAEFVTRFATVRAALTGEAFMAAGRNVVALCARNAMDAFGVWWLPPLILQSCCCLMALAWGVAAWWLSYATTWARQQPPSSGPAAHHNQAAASAWFTAVFAFLAAWAVLGFLGSLLLNVVDALFVCVAMDRDQGQVSSPEVHAVVCKLPTVGALVQNPDGGLAYGAGEAGAGGYAPVPQDAASRV</sequence>
<feature type="transmembrane region" description="Helical" evidence="6">
    <location>
        <begin position="35"/>
        <end position="55"/>
    </location>
</feature>
<evidence type="ECO:0000313" key="7">
    <source>
        <dbReference type="EMBL" id="KAG2485912.1"/>
    </source>
</evidence>
<dbReference type="Pfam" id="PF04515">
    <property type="entry name" value="Choline_transpo"/>
    <property type="match status" value="1"/>
</dbReference>
<comment type="subcellular location">
    <subcellularLocation>
        <location evidence="6">Cell membrane</location>
        <topology evidence="6">Multi-pass membrane protein</topology>
    </subcellularLocation>
    <subcellularLocation>
        <location evidence="1">Membrane</location>
        <topology evidence="1">Multi-pass membrane protein</topology>
    </subcellularLocation>
</comment>
<evidence type="ECO:0000256" key="2">
    <source>
        <dbReference type="ARBA" id="ARBA00007168"/>
    </source>
</evidence>
<dbReference type="PANTHER" id="PTHR12385">
    <property type="entry name" value="CHOLINE TRANSPORTER-LIKE (SLC FAMILY 44)"/>
    <property type="match status" value="1"/>
</dbReference>
<dbReference type="GO" id="GO:0022857">
    <property type="term" value="F:transmembrane transporter activity"/>
    <property type="evidence" value="ECO:0007669"/>
    <property type="project" value="UniProtKB-UniRule"/>
</dbReference>
<evidence type="ECO:0000313" key="8">
    <source>
        <dbReference type="Proteomes" id="UP000612055"/>
    </source>
</evidence>
<evidence type="ECO:0000256" key="4">
    <source>
        <dbReference type="ARBA" id="ARBA00022989"/>
    </source>
</evidence>
<dbReference type="AlphaFoldDB" id="A0A835XJJ2"/>
<evidence type="ECO:0000256" key="3">
    <source>
        <dbReference type="ARBA" id="ARBA00022692"/>
    </source>
</evidence>
<feature type="transmembrane region" description="Helical" evidence="6">
    <location>
        <begin position="439"/>
        <end position="461"/>
    </location>
</feature>
<feature type="transmembrane region" description="Helical" evidence="6">
    <location>
        <begin position="210"/>
        <end position="233"/>
    </location>
</feature>
<feature type="transmembrane region" description="Helical" evidence="6">
    <location>
        <begin position="341"/>
        <end position="363"/>
    </location>
</feature>
<proteinExistence type="inferred from homology"/>
<evidence type="ECO:0000256" key="5">
    <source>
        <dbReference type="ARBA" id="ARBA00023136"/>
    </source>
</evidence>
<dbReference type="OrthoDB" id="420519at2759"/>
<protein>
    <recommendedName>
        <fullName evidence="6">Choline transporter-like protein</fullName>
    </recommendedName>
</protein>
<dbReference type="Proteomes" id="UP000612055">
    <property type="component" value="Unassembled WGS sequence"/>
</dbReference>
<name>A0A835XJJ2_9CHLO</name>
<keyword evidence="8" id="KW-1185">Reference proteome</keyword>
<accession>A0A835XJJ2</accession>
<organism evidence="7 8">
    <name type="scientific">Edaphochlamys debaryana</name>
    <dbReference type="NCBI Taxonomy" id="47281"/>
    <lineage>
        <taxon>Eukaryota</taxon>
        <taxon>Viridiplantae</taxon>
        <taxon>Chlorophyta</taxon>
        <taxon>core chlorophytes</taxon>
        <taxon>Chlorophyceae</taxon>
        <taxon>CS clade</taxon>
        <taxon>Chlamydomonadales</taxon>
        <taxon>Chlamydomonadales incertae sedis</taxon>
        <taxon>Edaphochlamys</taxon>
    </lineage>
</organism>
<feature type="transmembrane region" description="Helical" evidence="6">
    <location>
        <begin position="482"/>
        <end position="509"/>
    </location>
</feature>
<comment type="function">
    <text evidence="6">Choline transporter.</text>
</comment>
<evidence type="ECO:0000256" key="1">
    <source>
        <dbReference type="ARBA" id="ARBA00004141"/>
    </source>
</evidence>
<feature type="transmembrane region" description="Helical" evidence="6">
    <location>
        <begin position="164"/>
        <end position="182"/>
    </location>
</feature>
<evidence type="ECO:0000256" key="6">
    <source>
        <dbReference type="RuleBase" id="RU368066"/>
    </source>
</evidence>
<feature type="transmembrane region" description="Helical" evidence="6">
    <location>
        <begin position="135"/>
        <end position="157"/>
    </location>
</feature>
<keyword evidence="5 6" id="KW-0472">Membrane</keyword>
<comment type="similarity">
    <text evidence="2 6">Belongs to the CTL (choline transporter-like) family.</text>
</comment>
<gene>
    <name evidence="7" type="ORF">HYH03_015356</name>
</gene>
<dbReference type="EMBL" id="JAEHOE010000120">
    <property type="protein sequence ID" value="KAG2485912.1"/>
    <property type="molecule type" value="Genomic_DNA"/>
</dbReference>
<keyword evidence="4 6" id="KW-1133">Transmembrane helix</keyword>
<feature type="transmembrane region" description="Helical" evidence="6">
    <location>
        <begin position="277"/>
        <end position="295"/>
    </location>
</feature>
<feature type="transmembrane region" description="Helical" evidence="6">
    <location>
        <begin position="109"/>
        <end position="129"/>
    </location>
</feature>
<reference evidence="7" key="1">
    <citation type="journal article" date="2020" name="bioRxiv">
        <title>Comparative genomics of Chlamydomonas.</title>
        <authorList>
            <person name="Craig R.J."/>
            <person name="Hasan A.R."/>
            <person name="Ness R.W."/>
            <person name="Keightley P.D."/>
        </authorList>
    </citation>
    <scope>NUCLEOTIDE SEQUENCE</scope>
    <source>
        <strain evidence="7">CCAP 11/70</strain>
    </source>
</reference>
<comment type="caution">
    <text evidence="7">The sequence shown here is derived from an EMBL/GenBank/DDBJ whole genome shotgun (WGS) entry which is preliminary data.</text>
</comment>
<keyword evidence="3 6" id="KW-0812">Transmembrane</keyword>
<feature type="transmembrane region" description="Helical" evidence="6">
    <location>
        <begin position="375"/>
        <end position="394"/>
    </location>
</feature>
<dbReference type="PANTHER" id="PTHR12385:SF98">
    <property type="entry name" value="CHOLINE TRANSPORTER-LIKE PROTEIN"/>
    <property type="match status" value="1"/>
</dbReference>
<dbReference type="GO" id="GO:0005886">
    <property type="term" value="C:plasma membrane"/>
    <property type="evidence" value="ECO:0007669"/>
    <property type="project" value="UniProtKB-SubCell"/>
</dbReference>